<dbReference type="PANTHER" id="PTHR32125">
    <property type="entry name" value="2-C-METHYL-D-ERYTHRITOL 4-PHOSPHATE CYTIDYLYLTRANSFERASE, CHLOROPLASTIC"/>
    <property type="match status" value="1"/>
</dbReference>
<dbReference type="NCBIfam" id="TIGR00453">
    <property type="entry name" value="ispD"/>
    <property type="match status" value="1"/>
</dbReference>
<dbReference type="HAMAP" id="MF_00108">
    <property type="entry name" value="IspD"/>
    <property type="match status" value="1"/>
</dbReference>
<dbReference type="UniPathway" id="UPA00056">
    <property type="reaction ID" value="UER00093"/>
</dbReference>
<keyword evidence="3" id="KW-0414">Isoprene biosynthesis</keyword>
<feature type="site" description="Transition state stabilizer" evidence="3">
    <location>
        <position position="16"/>
    </location>
</feature>
<keyword evidence="2 3" id="KW-0548">Nucleotidyltransferase</keyword>
<evidence type="ECO:0000256" key="1">
    <source>
        <dbReference type="ARBA" id="ARBA00022679"/>
    </source>
</evidence>
<keyword evidence="1 3" id="KW-0808">Transferase</keyword>
<comment type="catalytic activity">
    <reaction evidence="3">
        <text>2-C-methyl-D-erythritol 4-phosphate + CTP + H(+) = 4-CDP-2-C-methyl-D-erythritol + diphosphate</text>
        <dbReference type="Rhea" id="RHEA:13429"/>
        <dbReference type="ChEBI" id="CHEBI:15378"/>
        <dbReference type="ChEBI" id="CHEBI:33019"/>
        <dbReference type="ChEBI" id="CHEBI:37563"/>
        <dbReference type="ChEBI" id="CHEBI:57823"/>
        <dbReference type="ChEBI" id="CHEBI:58262"/>
        <dbReference type="EC" id="2.7.7.60"/>
    </reaction>
</comment>
<evidence type="ECO:0000256" key="2">
    <source>
        <dbReference type="ARBA" id="ARBA00022695"/>
    </source>
</evidence>
<accession>A0A7K3WU67</accession>
<organism evidence="4 5">
    <name type="scientific">Cryomorpha ignava</name>
    <dbReference type="NCBI Taxonomy" id="101383"/>
    <lineage>
        <taxon>Bacteria</taxon>
        <taxon>Pseudomonadati</taxon>
        <taxon>Bacteroidota</taxon>
        <taxon>Flavobacteriia</taxon>
        <taxon>Flavobacteriales</taxon>
        <taxon>Cryomorphaceae</taxon>
        <taxon>Cryomorpha</taxon>
    </lineage>
</organism>
<feature type="site" description="Positions MEP for the nucleophilic attack" evidence="3">
    <location>
        <position position="207"/>
    </location>
</feature>
<gene>
    <name evidence="3" type="primary">ispD</name>
    <name evidence="4" type="ORF">G3O08_13820</name>
</gene>
<dbReference type="FunFam" id="3.90.550.10:FF:000003">
    <property type="entry name" value="2-C-methyl-D-erythritol 4-phosphate cytidylyltransferase"/>
    <property type="match status" value="1"/>
</dbReference>
<comment type="function">
    <text evidence="3">Catalyzes the formation of 4-diphosphocytidyl-2-C-methyl-D-erythritol from CTP and 2-C-methyl-D-erythritol 4-phosphate (MEP).</text>
</comment>
<dbReference type="EMBL" id="JAAGVY010000028">
    <property type="protein sequence ID" value="NEN24581.1"/>
    <property type="molecule type" value="Genomic_DNA"/>
</dbReference>
<feature type="site" description="Transition state stabilizer" evidence="3">
    <location>
        <position position="23"/>
    </location>
</feature>
<dbReference type="EC" id="2.7.7.60" evidence="3"/>
<feature type="site" description="Positions MEP for the nucleophilic attack" evidence="3">
    <location>
        <position position="153"/>
    </location>
</feature>
<dbReference type="InterPro" id="IPR050088">
    <property type="entry name" value="IspD/TarI_cytidylyltransf_bact"/>
</dbReference>
<dbReference type="Proteomes" id="UP000486602">
    <property type="component" value="Unassembled WGS sequence"/>
</dbReference>
<dbReference type="InterPro" id="IPR001228">
    <property type="entry name" value="IspD"/>
</dbReference>
<dbReference type="AlphaFoldDB" id="A0A7K3WU67"/>
<comment type="similarity">
    <text evidence="3">Belongs to the IspD/TarI cytidylyltransferase family. IspD subfamily.</text>
</comment>
<sequence length="227" mass="24833">MPKRAVIIVAGGTGTRMNSKIAKQFLPLAGKPVIFHTFEAFARFDSEMQFILVLFPGLIDQWEELTKTHNFKLNHTVVLGGEERFHSVRNGLEALAPDVEIVAIHDAVRPLVSQSTISKCMEAAEKFGAAIPVLPVIDSIRKIKGSTSIPIPRHELVAVQTPQCFKTDLIKKAYQASYNIAFTDDASVAASANFAVELVEGNRTNLKITTSEDLAIAEALLAYGKEK</sequence>
<dbReference type="GO" id="GO:0050518">
    <property type="term" value="F:2-C-methyl-D-erythritol 4-phosphate cytidylyltransferase activity"/>
    <property type="evidence" value="ECO:0007669"/>
    <property type="project" value="UniProtKB-UniRule"/>
</dbReference>
<dbReference type="SUPFAM" id="SSF53448">
    <property type="entry name" value="Nucleotide-diphospho-sugar transferases"/>
    <property type="match status" value="1"/>
</dbReference>
<dbReference type="InterPro" id="IPR034683">
    <property type="entry name" value="IspD/TarI"/>
</dbReference>
<evidence type="ECO:0000313" key="5">
    <source>
        <dbReference type="Proteomes" id="UP000486602"/>
    </source>
</evidence>
<dbReference type="NCBIfam" id="NF001186">
    <property type="entry name" value="PRK00155.2-3"/>
    <property type="match status" value="1"/>
</dbReference>
<proteinExistence type="inferred from homology"/>
<protein>
    <recommendedName>
        <fullName evidence="3">2-C-methyl-D-erythritol 4-phosphate cytidylyltransferase</fullName>
        <ecNumber evidence="3">2.7.7.60</ecNumber>
    </recommendedName>
    <alternativeName>
        <fullName evidence="3">4-diphosphocytidyl-2C-methyl-D-erythritol synthase</fullName>
    </alternativeName>
    <alternativeName>
        <fullName evidence="3">MEP cytidylyltransferase</fullName>
        <shortName evidence="3">MCT</shortName>
    </alternativeName>
</protein>
<dbReference type="PANTHER" id="PTHR32125:SF4">
    <property type="entry name" value="2-C-METHYL-D-ERYTHRITOL 4-PHOSPHATE CYTIDYLYLTRANSFERASE, CHLOROPLASTIC"/>
    <property type="match status" value="1"/>
</dbReference>
<name>A0A7K3WU67_9FLAO</name>
<evidence type="ECO:0000256" key="3">
    <source>
        <dbReference type="HAMAP-Rule" id="MF_00108"/>
    </source>
</evidence>
<dbReference type="CDD" id="cd02516">
    <property type="entry name" value="CDP-ME_synthetase"/>
    <property type="match status" value="1"/>
</dbReference>
<dbReference type="Gene3D" id="3.90.550.10">
    <property type="entry name" value="Spore Coat Polysaccharide Biosynthesis Protein SpsA, Chain A"/>
    <property type="match status" value="1"/>
</dbReference>
<dbReference type="RefSeq" id="WP_163285974.1">
    <property type="nucleotide sequence ID" value="NZ_JAAGVY010000028.1"/>
</dbReference>
<dbReference type="GO" id="GO:0019288">
    <property type="term" value="P:isopentenyl diphosphate biosynthetic process, methylerythritol 4-phosphate pathway"/>
    <property type="evidence" value="ECO:0007669"/>
    <property type="project" value="UniProtKB-UniRule"/>
</dbReference>
<comment type="pathway">
    <text evidence="3">Isoprenoid biosynthesis; isopentenyl diphosphate biosynthesis via DXP pathway; isopentenyl diphosphate from 1-deoxy-D-xylulose 5-phosphate: step 2/6.</text>
</comment>
<keyword evidence="5" id="KW-1185">Reference proteome</keyword>
<dbReference type="InterPro" id="IPR029044">
    <property type="entry name" value="Nucleotide-diphossugar_trans"/>
</dbReference>
<comment type="caution">
    <text evidence="4">The sequence shown here is derived from an EMBL/GenBank/DDBJ whole genome shotgun (WGS) entry which is preliminary data.</text>
</comment>
<reference evidence="4 5" key="1">
    <citation type="submission" date="2020-02" db="EMBL/GenBank/DDBJ databases">
        <title>Out from the shadows clarifying the taxonomy of the family Cryomorphaceae and related taxa by utilizing the GTDB taxonomic framework.</title>
        <authorList>
            <person name="Bowman J.P."/>
        </authorList>
    </citation>
    <scope>NUCLEOTIDE SEQUENCE [LARGE SCALE GENOMIC DNA]</scope>
    <source>
        <strain evidence="4 5">QSSC 1-22</strain>
    </source>
</reference>
<dbReference type="Pfam" id="PF01128">
    <property type="entry name" value="IspD"/>
    <property type="match status" value="1"/>
</dbReference>
<evidence type="ECO:0000313" key="4">
    <source>
        <dbReference type="EMBL" id="NEN24581.1"/>
    </source>
</evidence>